<dbReference type="Gene3D" id="1.10.10.60">
    <property type="entry name" value="Homeodomain-like"/>
    <property type="match status" value="1"/>
</dbReference>
<feature type="domain" description="HTH tetR-type" evidence="6">
    <location>
        <begin position="64"/>
        <end position="124"/>
    </location>
</feature>
<dbReference type="InterPro" id="IPR050109">
    <property type="entry name" value="HTH-type_TetR-like_transc_reg"/>
</dbReference>
<dbReference type="AlphaFoldDB" id="A0A7X5F5D1"/>
<dbReference type="EMBL" id="JAABLQ010000001">
    <property type="protein sequence ID" value="NBN79120.1"/>
    <property type="molecule type" value="Genomic_DNA"/>
</dbReference>
<evidence type="ECO:0000259" key="6">
    <source>
        <dbReference type="PROSITE" id="PS50977"/>
    </source>
</evidence>
<protein>
    <submittedName>
        <fullName evidence="7">TetR family transcriptional regulator</fullName>
    </submittedName>
</protein>
<feature type="region of interest" description="Disordered" evidence="5">
    <location>
        <begin position="1"/>
        <end position="64"/>
    </location>
</feature>
<gene>
    <name evidence="7" type="ORF">GWI72_12650</name>
</gene>
<evidence type="ECO:0000256" key="2">
    <source>
        <dbReference type="ARBA" id="ARBA00023125"/>
    </source>
</evidence>
<dbReference type="GO" id="GO:0003700">
    <property type="term" value="F:DNA-binding transcription factor activity"/>
    <property type="evidence" value="ECO:0007669"/>
    <property type="project" value="TreeGrafter"/>
</dbReference>
<dbReference type="PRINTS" id="PR00455">
    <property type="entry name" value="HTHTETR"/>
</dbReference>
<feature type="DNA-binding region" description="H-T-H motif" evidence="4">
    <location>
        <begin position="87"/>
        <end position="106"/>
    </location>
</feature>
<dbReference type="GO" id="GO:0000976">
    <property type="term" value="F:transcription cis-regulatory region binding"/>
    <property type="evidence" value="ECO:0007669"/>
    <property type="project" value="TreeGrafter"/>
</dbReference>
<reference evidence="8" key="1">
    <citation type="submission" date="2020-01" db="EMBL/GenBank/DDBJ databases">
        <authorList>
            <person name="Fang Y."/>
            <person name="Sun R."/>
            <person name="Nie L."/>
            <person name="He J."/>
            <person name="Hao L."/>
            <person name="Wang L."/>
            <person name="Su S."/>
            <person name="Lv E."/>
            <person name="Zhang Z."/>
            <person name="Xie R."/>
            <person name="Liu H."/>
        </authorList>
    </citation>
    <scope>NUCLEOTIDE SEQUENCE [LARGE SCALE GENOMIC DNA]</scope>
    <source>
        <strain evidence="8">XCT-53</strain>
    </source>
</reference>
<evidence type="ECO:0000313" key="7">
    <source>
        <dbReference type="EMBL" id="NBN79120.1"/>
    </source>
</evidence>
<dbReference type="SUPFAM" id="SSF48498">
    <property type="entry name" value="Tetracyclin repressor-like, C-terminal domain"/>
    <property type="match status" value="1"/>
</dbReference>
<dbReference type="Pfam" id="PF00440">
    <property type="entry name" value="TetR_N"/>
    <property type="match status" value="1"/>
</dbReference>
<dbReference type="SUPFAM" id="SSF46689">
    <property type="entry name" value="Homeodomain-like"/>
    <property type="match status" value="1"/>
</dbReference>
<proteinExistence type="predicted"/>
<dbReference type="PROSITE" id="PS50977">
    <property type="entry name" value="HTH_TETR_2"/>
    <property type="match status" value="1"/>
</dbReference>
<evidence type="ECO:0000256" key="3">
    <source>
        <dbReference type="ARBA" id="ARBA00023163"/>
    </source>
</evidence>
<name>A0A7X5F5D1_9HYPH</name>
<evidence type="ECO:0000256" key="5">
    <source>
        <dbReference type="SAM" id="MobiDB-lite"/>
    </source>
</evidence>
<sequence>MFHVGAPAGALARQRCPVSERRRQVRTEAATPRPRKAKAAPVPAGPVAEAEEPRGVQPKTARGEATRRAILDAAERVIGAKGFSEASIGAITREAGCAQGTFYIYFKSKEEVFSELVLEMGRLVRRALTQATANIPDRLDAEKAGLRGFLDFVAAHPDLYRIIQEALFVDPAAYRAYFSSFAEGYRSALADAEAAGQIRPGDCDVRAWALMGIARALGERAVIWEDRTPVAEVVDAAHDLIVHGLQPRGDKP</sequence>
<evidence type="ECO:0000256" key="1">
    <source>
        <dbReference type="ARBA" id="ARBA00023015"/>
    </source>
</evidence>
<dbReference type="PANTHER" id="PTHR30055:SF234">
    <property type="entry name" value="HTH-TYPE TRANSCRIPTIONAL REGULATOR BETI"/>
    <property type="match status" value="1"/>
</dbReference>
<comment type="caution">
    <text evidence="7">The sequence shown here is derived from an EMBL/GenBank/DDBJ whole genome shotgun (WGS) entry which is preliminary data.</text>
</comment>
<evidence type="ECO:0000313" key="8">
    <source>
        <dbReference type="Proteomes" id="UP000586722"/>
    </source>
</evidence>
<dbReference type="InterPro" id="IPR036271">
    <property type="entry name" value="Tet_transcr_reg_TetR-rel_C_sf"/>
</dbReference>
<keyword evidence="1" id="KW-0805">Transcription regulation</keyword>
<keyword evidence="2 4" id="KW-0238">DNA-binding</keyword>
<dbReference type="PANTHER" id="PTHR30055">
    <property type="entry name" value="HTH-TYPE TRANSCRIPTIONAL REGULATOR RUTR"/>
    <property type="match status" value="1"/>
</dbReference>
<keyword evidence="3" id="KW-0804">Transcription</keyword>
<feature type="compositionally biased region" description="Low complexity" evidence="5">
    <location>
        <begin position="39"/>
        <end position="48"/>
    </location>
</feature>
<dbReference type="Gene3D" id="1.10.357.10">
    <property type="entry name" value="Tetracycline Repressor, domain 2"/>
    <property type="match status" value="1"/>
</dbReference>
<dbReference type="Proteomes" id="UP000586722">
    <property type="component" value="Unassembled WGS sequence"/>
</dbReference>
<keyword evidence="8" id="KW-1185">Reference proteome</keyword>
<dbReference type="InterPro" id="IPR009057">
    <property type="entry name" value="Homeodomain-like_sf"/>
</dbReference>
<accession>A0A7X5F5D1</accession>
<organism evidence="7 8">
    <name type="scientific">Pannonibacter tanglangensis</name>
    <dbReference type="NCBI Taxonomy" id="2750084"/>
    <lineage>
        <taxon>Bacteria</taxon>
        <taxon>Pseudomonadati</taxon>
        <taxon>Pseudomonadota</taxon>
        <taxon>Alphaproteobacteria</taxon>
        <taxon>Hyphomicrobiales</taxon>
        <taxon>Stappiaceae</taxon>
        <taxon>Pannonibacter</taxon>
    </lineage>
</organism>
<dbReference type="InterPro" id="IPR001647">
    <property type="entry name" value="HTH_TetR"/>
</dbReference>
<evidence type="ECO:0000256" key="4">
    <source>
        <dbReference type="PROSITE-ProRule" id="PRU00335"/>
    </source>
</evidence>